<keyword evidence="1" id="KW-0472">Membrane</keyword>
<dbReference type="OrthoDB" id="7652344at2"/>
<dbReference type="Proteomes" id="UP000314011">
    <property type="component" value="Unassembled WGS sequence"/>
</dbReference>
<keyword evidence="1" id="KW-1133">Transmembrane helix</keyword>
<name>A0A5C5GBC3_9RHOB</name>
<comment type="caution">
    <text evidence="2">The sequence shown here is derived from an EMBL/GenBank/DDBJ whole genome shotgun (WGS) entry which is preliminary data.</text>
</comment>
<organism evidence="2 3">
    <name type="scientific">Pelagovum pacificum</name>
    <dbReference type="NCBI Taxonomy" id="2588711"/>
    <lineage>
        <taxon>Bacteria</taxon>
        <taxon>Pseudomonadati</taxon>
        <taxon>Pseudomonadota</taxon>
        <taxon>Alphaproteobacteria</taxon>
        <taxon>Rhodobacterales</taxon>
        <taxon>Paracoccaceae</taxon>
        <taxon>Pelagovum</taxon>
    </lineage>
</organism>
<feature type="transmembrane region" description="Helical" evidence="1">
    <location>
        <begin position="43"/>
        <end position="63"/>
    </location>
</feature>
<dbReference type="RefSeq" id="WP_140192629.1">
    <property type="nucleotide sequence ID" value="NZ_CP065915.1"/>
</dbReference>
<sequence>MNDVVEIDKRRRERAPVTDFWFAQLDLRLGRIETMVERLERQVWLCVWAAGAVLALEALRALVGI</sequence>
<dbReference type="EMBL" id="VFFF01000001">
    <property type="protein sequence ID" value="TNY31948.1"/>
    <property type="molecule type" value="Genomic_DNA"/>
</dbReference>
<evidence type="ECO:0000313" key="2">
    <source>
        <dbReference type="EMBL" id="TNY31948.1"/>
    </source>
</evidence>
<reference evidence="2 3" key="1">
    <citation type="submission" date="2019-06" db="EMBL/GenBank/DDBJ databases">
        <title>Genome of new Rhodobacteraceae sp. SM1903.</title>
        <authorList>
            <person name="Ren X."/>
        </authorList>
    </citation>
    <scope>NUCLEOTIDE SEQUENCE [LARGE SCALE GENOMIC DNA]</scope>
    <source>
        <strain evidence="2 3">SM1903</strain>
    </source>
</reference>
<keyword evidence="3" id="KW-1185">Reference proteome</keyword>
<accession>A0A5C5GBC3</accession>
<evidence type="ECO:0000313" key="3">
    <source>
        <dbReference type="Proteomes" id="UP000314011"/>
    </source>
</evidence>
<dbReference type="AlphaFoldDB" id="A0A5C5GBC3"/>
<protein>
    <submittedName>
        <fullName evidence="2">Uncharacterized protein</fullName>
    </submittedName>
</protein>
<proteinExistence type="predicted"/>
<evidence type="ECO:0000256" key="1">
    <source>
        <dbReference type="SAM" id="Phobius"/>
    </source>
</evidence>
<keyword evidence="1" id="KW-0812">Transmembrane</keyword>
<gene>
    <name evidence="2" type="ORF">FHY64_01190</name>
</gene>